<sequence>MISSGGGGGGGLAAVVGGMTGIPATLKKMVQSLKEIVNCPESEIYAMLKECNMDPNETIHRLLSQDSFHQVKSKREKKKEIKETVDSRSWAVSSNASSRSVRCGTEHGGRECGVTRGKPIHKKDNGPNFLPSLSSQSVNGENSIGIWRMIRVVHSECSCDSPVGDMTQKTGMADGTPFPSQHPSGYHSAWLGVQGQVSMADIVRMGRPQSKTTSTPSTMGISHAAHVVVSDTSNNNVKHSLPSTSLPSELHQNLHSSHVPSSSARDMVHEQGISLTKNVSPNDWPLVEQSSVGNVTSVMESSGTSTAYDDPSSKSECNVNEDNLHQSSQLDDDQVRETNIDGKDLLGDPVESMPSPDEQASVNASRAETRFNDNSLNVSSCHPQGIEFEQHPGNNWTLQSKPGFLFLPDDDAVSSVAANLQQLNFRSEEPVAPPADNNPAVILPDHLQISSVDCSHLSFGSFGSAISGPFSGSFPSTAVRNNLEASAVANTNHDNNLEAGNVEFYSHELLRSNTNDNVVSRSGAVSGSYEVPSVSQSDVVRLDPEDTARGDQYAFPSSVPDYGLPGTTQPSAGTYSFAQQNSQMQNLAPLSSVMQGYSNSLPSNFLASNTQPAKEHEFSYESFLATQSMPTKYSTTLSSISGATMSMPETANPVSQTMPSTSIPTGPSLTQHLAVHPYPQQSLPLGAAFPNIYGYPMVPQNYFLPPAFQQTYPSNNAFQQSPAAAHSTGIKYMLPQYKNSISVSSLPHSAAVGSGYGGFGSSTNLPGSVALNPSTAPSASTTYEELLNSHYSTLQQNENSGMWVQGSGSRTMAAALPSSTYYSYQTQNQLSGFRQSQQPSQYGLQGYPNFYHSQSAVSQEHQQTSDGNLNSSQGPASQQSQQIWQHSY</sequence>
<dbReference type="Proteomes" id="UP001179952">
    <property type="component" value="Unassembled WGS sequence"/>
</dbReference>
<feature type="region of interest" description="Disordered" evidence="1">
    <location>
        <begin position="855"/>
        <end position="888"/>
    </location>
</feature>
<organism evidence="3 4">
    <name type="scientific">Acorus gramineus</name>
    <name type="common">Dwarf sweet flag</name>
    <dbReference type="NCBI Taxonomy" id="55184"/>
    <lineage>
        <taxon>Eukaryota</taxon>
        <taxon>Viridiplantae</taxon>
        <taxon>Streptophyta</taxon>
        <taxon>Embryophyta</taxon>
        <taxon>Tracheophyta</taxon>
        <taxon>Spermatophyta</taxon>
        <taxon>Magnoliopsida</taxon>
        <taxon>Liliopsida</taxon>
        <taxon>Acoraceae</taxon>
        <taxon>Acorus</taxon>
    </lineage>
</organism>
<evidence type="ECO:0000259" key="2">
    <source>
        <dbReference type="Pfam" id="PF06972"/>
    </source>
</evidence>
<protein>
    <recommendedName>
        <fullName evidence="2">GBF-interacting protein 1 N-terminal domain-containing protein</fullName>
    </recommendedName>
</protein>
<dbReference type="AlphaFoldDB" id="A0AAV9A3H2"/>
<feature type="compositionally biased region" description="Polar residues" evidence="1">
    <location>
        <begin position="855"/>
        <end position="870"/>
    </location>
</feature>
<dbReference type="SUPFAM" id="SSF46934">
    <property type="entry name" value="UBA-like"/>
    <property type="match status" value="1"/>
</dbReference>
<comment type="caution">
    <text evidence="3">The sequence shown here is derived from an EMBL/GenBank/DDBJ whole genome shotgun (WGS) entry which is preliminary data.</text>
</comment>
<dbReference type="PANTHER" id="PTHR46445">
    <property type="entry name" value="RNA POLYMERASE II DEGRADATION FACTOR-LIKE PROTEIN (DUF1296)"/>
    <property type="match status" value="1"/>
</dbReference>
<feature type="compositionally biased region" description="Low complexity" evidence="1">
    <location>
        <begin position="871"/>
        <end position="888"/>
    </location>
</feature>
<proteinExistence type="predicted"/>
<reference evidence="3" key="1">
    <citation type="journal article" date="2023" name="Nat. Commun.">
        <title>Diploid and tetraploid genomes of Acorus and the evolution of monocots.</title>
        <authorList>
            <person name="Ma L."/>
            <person name="Liu K.W."/>
            <person name="Li Z."/>
            <person name="Hsiao Y.Y."/>
            <person name="Qi Y."/>
            <person name="Fu T."/>
            <person name="Tang G.D."/>
            <person name="Zhang D."/>
            <person name="Sun W.H."/>
            <person name="Liu D.K."/>
            <person name="Li Y."/>
            <person name="Chen G.Z."/>
            <person name="Liu X.D."/>
            <person name="Liao X.Y."/>
            <person name="Jiang Y.T."/>
            <person name="Yu X."/>
            <person name="Hao Y."/>
            <person name="Huang J."/>
            <person name="Zhao X.W."/>
            <person name="Ke S."/>
            <person name="Chen Y.Y."/>
            <person name="Wu W.L."/>
            <person name="Hsu J.L."/>
            <person name="Lin Y.F."/>
            <person name="Huang M.D."/>
            <person name="Li C.Y."/>
            <person name="Huang L."/>
            <person name="Wang Z.W."/>
            <person name="Zhao X."/>
            <person name="Zhong W.Y."/>
            <person name="Peng D.H."/>
            <person name="Ahmad S."/>
            <person name="Lan S."/>
            <person name="Zhang J.S."/>
            <person name="Tsai W.C."/>
            <person name="Van de Peer Y."/>
            <person name="Liu Z.J."/>
        </authorList>
    </citation>
    <scope>NUCLEOTIDE SEQUENCE</scope>
    <source>
        <strain evidence="3">SCP</strain>
    </source>
</reference>
<feature type="compositionally biased region" description="Polar residues" evidence="1">
    <location>
        <begin position="297"/>
        <end position="307"/>
    </location>
</feature>
<dbReference type="InterPro" id="IPR009060">
    <property type="entry name" value="UBA-like_sf"/>
</dbReference>
<feature type="region of interest" description="Disordered" evidence="1">
    <location>
        <begin position="234"/>
        <end position="269"/>
    </location>
</feature>
<feature type="compositionally biased region" description="Polar residues" evidence="1">
    <location>
        <begin position="234"/>
        <end position="264"/>
    </location>
</feature>
<feature type="region of interest" description="Disordered" evidence="1">
    <location>
        <begin position="297"/>
        <end position="319"/>
    </location>
</feature>
<evidence type="ECO:0000256" key="1">
    <source>
        <dbReference type="SAM" id="MobiDB-lite"/>
    </source>
</evidence>
<name>A0AAV9A3H2_ACOGR</name>
<dbReference type="PANTHER" id="PTHR46445:SF3">
    <property type="entry name" value="RNA POLYMERASE II DEGRADATION FACTOR-LIKE PROTEIN (DUF1296)-RELATED"/>
    <property type="match status" value="1"/>
</dbReference>
<dbReference type="EMBL" id="JAUJYN010000013">
    <property type="protein sequence ID" value="KAK1258709.1"/>
    <property type="molecule type" value="Genomic_DNA"/>
</dbReference>
<dbReference type="InterPro" id="IPR009719">
    <property type="entry name" value="GIP1_N"/>
</dbReference>
<dbReference type="Pfam" id="PF06972">
    <property type="entry name" value="GIP1_N"/>
    <property type="match status" value="1"/>
</dbReference>
<keyword evidence="4" id="KW-1185">Reference proteome</keyword>
<evidence type="ECO:0000313" key="4">
    <source>
        <dbReference type="Proteomes" id="UP001179952"/>
    </source>
</evidence>
<reference evidence="3" key="2">
    <citation type="submission" date="2023-06" db="EMBL/GenBank/DDBJ databases">
        <authorList>
            <person name="Ma L."/>
            <person name="Liu K.-W."/>
            <person name="Li Z."/>
            <person name="Hsiao Y.-Y."/>
            <person name="Qi Y."/>
            <person name="Fu T."/>
            <person name="Tang G."/>
            <person name="Zhang D."/>
            <person name="Sun W.-H."/>
            <person name="Liu D.-K."/>
            <person name="Li Y."/>
            <person name="Chen G.-Z."/>
            <person name="Liu X.-D."/>
            <person name="Liao X.-Y."/>
            <person name="Jiang Y.-T."/>
            <person name="Yu X."/>
            <person name="Hao Y."/>
            <person name="Huang J."/>
            <person name="Zhao X.-W."/>
            <person name="Ke S."/>
            <person name="Chen Y.-Y."/>
            <person name="Wu W.-L."/>
            <person name="Hsu J.-L."/>
            <person name="Lin Y.-F."/>
            <person name="Huang M.-D."/>
            <person name="Li C.-Y."/>
            <person name="Huang L."/>
            <person name="Wang Z.-W."/>
            <person name="Zhao X."/>
            <person name="Zhong W.-Y."/>
            <person name="Peng D.-H."/>
            <person name="Ahmad S."/>
            <person name="Lan S."/>
            <person name="Zhang J.-S."/>
            <person name="Tsai W.-C."/>
            <person name="Van De Peer Y."/>
            <person name="Liu Z.-J."/>
        </authorList>
    </citation>
    <scope>NUCLEOTIDE SEQUENCE</scope>
    <source>
        <strain evidence="3">SCP</strain>
        <tissue evidence="3">Leaves</tissue>
    </source>
</reference>
<feature type="region of interest" description="Disordered" evidence="1">
    <location>
        <begin position="340"/>
        <end position="359"/>
    </location>
</feature>
<feature type="domain" description="GBF-interacting protein 1 N-terminal" evidence="2">
    <location>
        <begin position="22"/>
        <end position="80"/>
    </location>
</feature>
<gene>
    <name evidence="3" type="ORF">QJS04_geneDACA019284</name>
</gene>
<evidence type="ECO:0000313" key="3">
    <source>
        <dbReference type="EMBL" id="KAK1258709.1"/>
    </source>
</evidence>
<accession>A0AAV9A3H2</accession>